<feature type="region of interest" description="Disordered" evidence="1">
    <location>
        <begin position="112"/>
        <end position="139"/>
    </location>
</feature>
<organism evidence="2 3">
    <name type="scientific">Labilithrix luteola</name>
    <dbReference type="NCBI Taxonomy" id="1391654"/>
    <lineage>
        <taxon>Bacteria</taxon>
        <taxon>Pseudomonadati</taxon>
        <taxon>Myxococcota</taxon>
        <taxon>Polyangia</taxon>
        <taxon>Polyangiales</taxon>
        <taxon>Labilitrichaceae</taxon>
        <taxon>Labilithrix</taxon>
    </lineage>
</organism>
<dbReference type="EMBL" id="CP012333">
    <property type="protein sequence ID" value="AKU96745.1"/>
    <property type="molecule type" value="Genomic_DNA"/>
</dbReference>
<keyword evidence="3" id="KW-1185">Reference proteome</keyword>
<dbReference type="STRING" id="1391654.AKJ09_03409"/>
<protein>
    <submittedName>
        <fullName evidence="2">Uncharacterized protein</fullName>
    </submittedName>
</protein>
<feature type="compositionally biased region" description="Low complexity" evidence="1">
    <location>
        <begin position="112"/>
        <end position="121"/>
    </location>
</feature>
<dbReference type="Proteomes" id="UP000064967">
    <property type="component" value="Chromosome"/>
</dbReference>
<dbReference type="KEGG" id="llu:AKJ09_03409"/>
<feature type="compositionally biased region" description="Pro residues" evidence="1">
    <location>
        <begin position="122"/>
        <end position="132"/>
    </location>
</feature>
<accession>A0A0K1PT86</accession>
<evidence type="ECO:0000313" key="2">
    <source>
        <dbReference type="EMBL" id="AKU96745.1"/>
    </source>
</evidence>
<sequence>MVKGGFVRTGLGEDARLCMTLDTNHLQDAPGNISSTDGRFKDTPLRSIPQIWHDPLSTLNFGEGRVQNLIYSATPVDGGADVMVVISLMESTGIEVRMLRSAPPPAVPVQVTTDAPVTPSTAPAPAPAPSPTSDPIFGVFTLKRQPGSCD</sequence>
<reference evidence="2 3" key="1">
    <citation type="submission" date="2015-08" db="EMBL/GenBank/DDBJ databases">
        <authorList>
            <person name="Babu N.S."/>
            <person name="Beckwith C.J."/>
            <person name="Beseler K.G."/>
            <person name="Brison A."/>
            <person name="Carone J.V."/>
            <person name="Caskin T.P."/>
            <person name="Diamond M."/>
            <person name="Durham M.E."/>
            <person name="Foxe J.M."/>
            <person name="Go M."/>
            <person name="Henderson B.A."/>
            <person name="Jones I.B."/>
            <person name="McGettigan J.A."/>
            <person name="Micheletti S.J."/>
            <person name="Nasrallah M.E."/>
            <person name="Ortiz D."/>
            <person name="Piller C.R."/>
            <person name="Privatt S.R."/>
            <person name="Schneider S.L."/>
            <person name="Sharp S."/>
            <person name="Smith T.C."/>
            <person name="Stanton J.D."/>
            <person name="Ullery H.E."/>
            <person name="Wilson R.J."/>
            <person name="Serrano M.G."/>
            <person name="Buck G."/>
            <person name="Lee V."/>
            <person name="Wang Y."/>
            <person name="Carvalho R."/>
            <person name="Voegtly L."/>
            <person name="Shi R."/>
            <person name="Duckworth R."/>
            <person name="Johnson A."/>
            <person name="Loviza R."/>
            <person name="Walstead R."/>
            <person name="Shah Z."/>
            <person name="Kiflezghi M."/>
            <person name="Wade K."/>
            <person name="Ball S.L."/>
            <person name="Bradley K.W."/>
            <person name="Asai D.J."/>
            <person name="Bowman C.A."/>
            <person name="Russell D.A."/>
            <person name="Pope W.H."/>
            <person name="Jacobs-Sera D."/>
            <person name="Hendrix R.W."/>
            <person name="Hatfull G.F."/>
        </authorList>
    </citation>
    <scope>NUCLEOTIDE SEQUENCE [LARGE SCALE GENOMIC DNA]</scope>
    <source>
        <strain evidence="2 3">DSM 27648</strain>
    </source>
</reference>
<proteinExistence type="predicted"/>
<dbReference type="AlphaFoldDB" id="A0A0K1PT86"/>
<gene>
    <name evidence="2" type="ORF">AKJ09_03409</name>
</gene>
<evidence type="ECO:0000313" key="3">
    <source>
        <dbReference type="Proteomes" id="UP000064967"/>
    </source>
</evidence>
<evidence type="ECO:0000256" key="1">
    <source>
        <dbReference type="SAM" id="MobiDB-lite"/>
    </source>
</evidence>
<name>A0A0K1PT86_9BACT</name>